<evidence type="ECO:0000259" key="1">
    <source>
        <dbReference type="Pfam" id="PF03807"/>
    </source>
</evidence>
<name>A0ABV9EYX1_9SPHN</name>
<comment type="caution">
    <text evidence="2">The sequence shown here is derived from an EMBL/GenBank/DDBJ whole genome shotgun (WGS) entry which is preliminary data.</text>
</comment>
<reference evidence="3" key="1">
    <citation type="journal article" date="2019" name="Int. J. Syst. Evol. Microbiol.">
        <title>The Global Catalogue of Microorganisms (GCM) 10K type strain sequencing project: providing services to taxonomists for standard genome sequencing and annotation.</title>
        <authorList>
            <consortium name="The Broad Institute Genomics Platform"/>
            <consortium name="The Broad Institute Genome Sequencing Center for Infectious Disease"/>
            <person name="Wu L."/>
            <person name="Ma J."/>
        </authorList>
    </citation>
    <scope>NUCLEOTIDE SEQUENCE [LARGE SCALE GENOMIC DNA]</scope>
    <source>
        <strain evidence="3">NBRC 103632</strain>
    </source>
</reference>
<feature type="domain" description="Pyrroline-5-carboxylate reductase catalytic N-terminal" evidence="1">
    <location>
        <begin position="2"/>
        <end position="50"/>
    </location>
</feature>
<dbReference type="InterPro" id="IPR036291">
    <property type="entry name" value="NAD(P)-bd_dom_sf"/>
</dbReference>
<keyword evidence="3" id="KW-1185">Reference proteome</keyword>
<sequence>MKIGVIGAGNIGTSVAKNLIAAGHEVLVADAQGVDAIRDKVAQAGATAVASMG</sequence>
<dbReference type="EMBL" id="JBHSFZ010000019">
    <property type="protein sequence ID" value="MFC4594552.1"/>
    <property type="molecule type" value="Genomic_DNA"/>
</dbReference>
<evidence type="ECO:0000313" key="2">
    <source>
        <dbReference type="EMBL" id="MFC4594552.1"/>
    </source>
</evidence>
<gene>
    <name evidence="2" type="ORF">ACFO3E_10180</name>
</gene>
<dbReference type="SUPFAM" id="SSF51735">
    <property type="entry name" value="NAD(P)-binding Rossmann-fold domains"/>
    <property type="match status" value="1"/>
</dbReference>
<dbReference type="Gene3D" id="3.40.50.720">
    <property type="entry name" value="NAD(P)-binding Rossmann-like Domain"/>
    <property type="match status" value="1"/>
</dbReference>
<proteinExistence type="predicted"/>
<dbReference type="InterPro" id="IPR028939">
    <property type="entry name" value="P5C_Rdtase_cat_N"/>
</dbReference>
<dbReference type="RefSeq" id="WP_380804393.1">
    <property type="nucleotide sequence ID" value="NZ_JBHSFZ010000019.1"/>
</dbReference>
<protein>
    <submittedName>
        <fullName evidence="2">NAD(P)-binding domain-containing protein</fullName>
    </submittedName>
</protein>
<dbReference type="Pfam" id="PF03807">
    <property type="entry name" value="F420_oxidored"/>
    <property type="match status" value="1"/>
</dbReference>
<organism evidence="2 3">
    <name type="scientific">Sphingobium tyrosinilyticum</name>
    <dbReference type="NCBI Taxonomy" id="2715436"/>
    <lineage>
        <taxon>Bacteria</taxon>
        <taxon>Pseudomonadati</taxon>
        <taxon>Pseudomonadota</taxon>
        <taxon>Alphaproteobacteria</taxon>
        <taxon>Sphingomonadales</taxon>
        <taxon>Sphingomonadaceae</taxon>
        <taxon>Sphingobium</taxon>
    </lineage>
</organism>
<dbReference type="Proteomes" id="UP001595957">
    <property type="component" value="Unassembled WGS sequence"/>
</dbReference>
<evidence type="ECO:0000313" key="3">
    <source>
        <dbReference type="Proteomes" id="UP001595957"/>
    </source>
</evidence>
<accession>A0ABV9EYX1</accession>